<dbReference type="AlphaFoldDB" id="A0A1B0D1Y2"/>
<evidence type="ECO:0000313" key="1">
    <source>
        <dbReference type="EnsemblMetazoa" id="PPAI001355-PA"/>
    </source>
</evidence>
<evidence type="ECO:0000313" key="2">
    <source>
        <dbReference type="Proteomes" id="UP000092462"/>
    </source>
</evidence>
<organism evidence="1 2">
    <name type="scientific">Phlebotomus papatasi</name>
    <name type="common">Sandfly</name>
    <dbReference type="NCBI Taxonomy" id="29031"/>
    <lineage>
        <taxon>Eukaryota</taxon>
        <taxon>Metazoa</taxon>
        <taxon>Ecdysozoa</taxon>
        <taxon>Arthropoda</taxon>
        <taxon>Hexapoda</taxon>
        <taxon>Insecta</taxon>
        <taxon>Pterygota</taxon>
        <taxon>Neoptera</taxon>
        <taxon>Endopterygota</taxon>
        <taxon>Diptera</taxon>
        <taxon>Nematocera</taxon>
        <taxon>Psychodoidea</taxon>
        <taxon>Psychodidae</taxon>
        <taxon>Phlebotomus</taxon>
        <taxon>Phlebotomus</taxon>
    </lineage>
</organism>
<sequence length="86" mass="9698">MFSLKISSLYLAFLLLTTIISCSGRTVIMFEIPHNRAFAQYSRSDVYRRGGRTEVIQRNGYGSGATTIMQTNSRNPYQEPSTVIIT</sequence>
<keyword evidence="2" id="KW-1185">Reference proteome</keyword>
<proteinExistence type="predicted"/>
<dbReference type="PROSITE" id="PS51257">
    <property type="entry name" value="PROKAR_LIPOPROTEIN"/>
    <property type="match status" value="1"/>
</dbReference>
<dbReference type="Proteomes" id="UP000092462">
    <property type="component" value="Unassembled WGS sequence"/>
</dbReference>
<protein>
    <submittedName>
        <fullName evidence="1">Uncharacterized protein</fullName>
    </submittedName>
</protein>
<dbReference type="VEuPathDB" id="VectorBase:PPAI001355"/>
<accession>A0A1B0D1Y2</accession>
<reference evidence="1" key="1">
    <citation type="submission" date="2022-08" db="UniProtKB">
        <authorList>
            <consortium name="EnsemblMetazoa"/>
        </authorList>
    </citation>
    <scope>IDENTIFICATION</scope>
    <source>
        <strain evidence="1">Israel</strain>
    </source>
</reference>
<name>A0A1B0D1Y2_PHLPP</name>
<dbReference type="EMBL" id="AJVK01022456">
    <property type="status" value="NOT_ANNOTATED_CDS"/>
    <property type="molecule type" value="Genomic_DNA"/>
</dbReference>
<dbReference type="EnsemblMetazoa" id="PPAI001355-RA">
    <property type="protein sequence ID" value="PPAI001355-PA"/>
    <property type="gene ID" value="PPAI001355"/>
</dbReference>